<keyword evidence="7" id="KW-1185">Reference proteome</keyword>
<dbReference type="Gene3D" id="2.40.50.140">
    <property type="entry name" value="Nucleic acid-binding proteins"/>
    <property type="match status" value="1"/>
</dbReference>
<reference evidence="6 7" key="1">
    <citation type="journal article" date="2009" name="Stand. Genomic Sci.">
        <title>Complete genome sequence of Stackebrandtia nassauensis type strain (LLR-40K-21).</title>
        <authorList>
            <person name="Munk C."/>
            <person name="Lapidus A."/>
            <person name="Copeland A."/>
            <person name="Jando M."/>
            <person name="Mayilraj S."/>
            <person name="Glavina Del Rio T."/>
            <person name="Nolan M."/>
            <person name="Chen F."/>
            <person name="Lucas S."/>
            <person name="Tice H."/>
            <person name="Cheng J.F."/>
            <person name="Han C."/>
            <person name="Detter J.C."/>
            <person name="Bruce D."/>
            <person name="Goodwin L."/>
            <person name="Chain P."/>
            <person name="Pitluck S."/>
            <person name="Goker M."/>
            <person name="Ovchinikova G."/>
            <person name="Pati A."/>
            <person name="Ivanova N."/>
            <person name="Mavromatis K."/>
            <person name="Chen A."/>
            <person name="Palaniappan K."/>
            <person name="Land M."/>
            <person name="Hauser L."/>
            <person name="Chang Y.J."/>
            <person name="Jeffries C.D."/>
            <person name="Bristow J."/>
            <person name="Eisen J.A."/>
            <person name="Markowitz V."/>
            <person name="Hugenholtz P."/>
            <person name="Kyrpides N.C."/>
            <person name="Klenk H.P."/>
        </authorList>
    </citation>
    <scope>NUCLEOTIDE SEQUENCE [LARGE SCALE GENOMIC DNA]</scope>
    <source>
        <strain evidence="7">DSM 44728 / CIP 108903 / NRRL B-16338 / NBRC 102104 / LLR-40K-21</strain>
    </source>
</reference>
<dbReference type="InterPro" id="IPR002792">
    <property type="entry name" value="TRAM_dom"/>
</dbReference>
<feature type="binding site" evidence="4">
    <location>
        <position position="277"/>
    </location>
    <ligand>
        <name>S-adenosyl-L-methionine</name>
        <dbReference type="ChEBI" id="CHEBI:59789"/>
    </ligand>
</feature>
<dbReference type="PANTHER" id="PTHR11061">
    <property type="entry name" value="RNA M5U METHYLTRANSFERASE"/>
    <property type="match status" value="1"/>
</dbReference>
<dbReference type="Gene3D" id="2.40.50.1070">
    <property type="match status" value="1"/>
</dbReference>
<organism evidence="6 7">
    <name type="scientific">Stackebrandtia nassauensis (strain DSM 44728 / CIP 108903 / NRRL B-16338 / NBRC 102104 / LLR-40K-21)</name>
    <dbReference type="NCBI Taxonomy" id="446470"/>
    <lineage>
        <taxon>Bacteria</taxon>
        <taxon>Bacillati</taxon>
        <taxon>Actinomycetota</taxon>
        <taxon>Actinomycetes</taxon>
        <taxon>Glycomycetales</taxon>
        <taxon>Glycomycetaceae</taxon>
        <taxon>Stackebrandtia</taxon>
    </lineage>
</organism>
<accession>D3Q5C1</accession>
<dbReference type="PANTHER" id="PTHR11061:SF30">
    <property type="entry name" value="TRNA (URACIL(54)-C(5))-METHYLTRANSFERASE"/>
    <property type="match status" value="1"/>
</dbReference>
<dbReference type="GO" id="GO:0070041">
    <property type="term" value="F:rRNA (uridine-C5-)-methyltransferase activity"/>
    <property type="evidence" value="ECO:0007669"/>
    <property type="project" value="TreeGrafter"/>
</dbReference>
<sequence length="387" mass="41682">MIVDIGPVAHGGACVARHEGRVIFVRHALPGERVRVEITERKKSYWRGDAVEILDASPDRVPAPCRYAGTCGGCDFQHVSAAGQLRLKTAVLREQLTRLAGLPESEVSDYTVEALPGGLLGWRTRMQYSVDNTGRPGLRGHRSRDLVPIDDCLIADDRIRATDVLGRNWKGSNVVGVAASDADEVSVYTQRDRRGKARLVSGPPLAEHIVSGHWFRLDAEAFWQPHTLAADTLASRVTELSQPADAETVWDLYAGAGLFAAVLADEVGPSGRVIAVESDTRAATAANLADLPQVEVRRSDVAEAVHHLPSPDIVVLDPPRSGAGADLVKAIAAAAPRVITYVACDPAALARDLKTFAANGYSISTLEAYDAFPMTHHFETIAVLRRD</sequence>
<feature type="binding site" evidence="4">
    <location>
        <position position="224"/>
    </location>
    <ligand>
        <name>S-adenosyl-L-methionine</name>
        <dbReference type="ChEBI" id="CHEBI:59789"/>
    </ligand>
</feature>
<keyword evidence="1 4" id="KW-0489">Methyltransferase</keyword>
<evidence type="ECO:0000313" key="6">
    <source>
        <dbReference type="EMBL" id="ADD44170.1"/>
    </source>
</evidence>
<evidence type="ECO:0000256" key="4">
    <source>
        <dbReference type="PROSITE-ProRule" id="PRU01024"/>
    </source>
</evidence>
<dbReference type="PROSITE" id="PS51687">
    <property type="entry name" value="SAM_MT_RNA_M5U"/>
    <property type="match status" value="1"/>
</dbReference>
<dbReference type="InterPro" id="IPR029063">
    <property type="entry name" value="SAM-dependent_MTases_sf"/>
</dbReference>
<dbReference type="InterPro" id="IPR012340">
    <property type="entry name" value="NA-bd_OB-fold"/>
</dbReference>
<dbReference type="Pfam" id="PF05958">
    <property type="entry name" value="tRNA_U5-meth_tr"/>
    <property type="match status" value="1"/>
</dbReference>
<dbReference type="SUPFAM" id="SSF50249">
    <property type="entry name" value="Nucleic acid-binding proteins"/>
    <property type="match status" value="1"/>
</dbReference>
<dbReference type="STRING" id="446470.Snas_4525"/>
<evidence type="ECO:0000259" key="5">
    <source>
        <dbReference type="PROSITE" id="PS50926"/>
    </source>
</evidence>
<keyword evidence="3 4" id="KW-0949">S-adenosyl-L-methionine</keyword>
<keyword evidence="2 4" id="KW-0808">Transferase</keyword>
<feature type="binding site" evidence="4">
    <location>
        <position position="253"/>
    </location>
    <ligand>
        <name>S-adenosyl-L-methionine</name>
        <dbReference type="ChEBI" id="CHEBI:59789"/>
    </ligand>
</feature>
<comment type="similarity">
    <text evidence="4">Belongs to the class I-like SAM-binding methyltransferase superfamily. RNA M5U methyltransferase family.</text>
</comment>
<dbReference type="SUPFAM" id="SSF53335">
    <property type="entry name" value="S-adenosyl-L-methionine-dependent methyltransferases"/>
    <property type="match status" value="1"/>
</dbReference>
<dbReference type="HOGENOM" id="CLU_014689_7_0_11"/>
<feature type="active site" description="Nucleophile" evidence="4">
    <location>
        <position position="344"/>
    </location>
</feature>
<dbReference type="AlphaFoldDB" id="D3Q5C1"/>
<dbReference type="PROSITE" id="PS50926">
    <property type="entry name" value="TRAM"/>
    <property type="match status" value="1"/>
</dbReference>
<dbReference type="Proteomes" id="UP000000844">
    <property type="component" value="Chromosome"/>
</dbReference>
<proteinExistence type="inferred from homology"/>
<dbReference type="KEGG" id="sna:Snas_4525"/>
<evidence type="ECO:0000313" key="7">
    <source>
        <dbReference type="Proteomes" id="UP000000844"/>
    </source>
</evidence>
<dbReference type="Gene3D" id="3.40.50.150">
    <property type="entry name" value="Vaccinia Virus protein VP39"/>
    <property type="match status" value="2"/>
</dbReference>
<feature type="domain" description="TRAM" evidence="5">
    <location>
        <begin position="1"/>
        <end position="52"/>
    </location>
</feature>
<protein>
    <submittedName>
        <fullName evidence="6">Deoxyribonuclease/rho motif-related TRAM</fullName>
    </submittedName>
</protein>
<dbReference type="CDD" id="cd02440">
    <property type="entry name" value="AdoMet_MTases"/>
    <property type="match status" value="1"/>
</dbReference>
<gene>
    <name evidence="6" type="ordered locus">Snas_4525</name>
</gene>
<evidence type="ECO:0000256" key="2">
    <source>
        <dbReference type="ARBA" id="ARBA00022679"/>
    </source>
</evidence>
<evidence type="ECO:0000256" key="3">
    <source>
        <dbReference type="ARBA" id="ARBA00022691"/>
    </source>
</evidence>
<dbReference type="OrthoDB" id="9804590at2"/>
<dbReference type="GO" id="GO:0070475">
    <property type="term" value="P:rRNA base methylation"/>
    <property type="evidence" value="ECO:0007669"/>
    <property type="project" value="TreeGrafter"/>
</dbReference>
<dbReference type="Pfam" id="PF01938">
    <property type="entry name" value="TRAM"/>
    <property type="match status" value="1"/>
</dbReference>
<dbReference type="EMBL" id="CP001778">
    <property type="protein sequence ID" value="ADD44170.1"/>
    <property type="molecule type" value="Genomic_DNA"/>
</dbReference>
<dbReference type="InterPro" id="IPR010280">
    <property type="entry name" value="U5_MeTrfase_fam"/>
</dbReference>
<name>D3Q5C1_STANL</name>
<dbReference type="RefSeq" id="WP_013019741.1">
    <property type="nucleotide sequence ID" value="NC_013947.1"/>
</dbReference>
<evidence type="ECO:0000256" key="1">
    <source>
        <dbReference type="ARBA" id="ARBA00022603"/>
    </source>
</evidence>
<dbReference type="eggNOG" id="COG2265">
    <property type="taxonomic scope" value="Bacteria"/>
</dbReference>
<feature type="binding site" evidence="4">
    <location>
        <position position="317"/>
    </location>
    <ligand>
        <name>S-adenosyl-L-methionine</name>
        <dbReference type="ChEBI" id="CHEBI:59789"/>
    </ligand>
</feature>